<reference evidence="2 3" key="1">
    <citation type="submission" date="2020-07" db="EMBL/GenBank/DDBJ databases">
        <title>Vallitalea guaymasensis genome.</title>
        <authorList>
            <person name="Postec A."/>
        </authorList>
    </citation>
    <scope>NUCLEOTIDE SEQUENCE [LARGE SCALE GENOMIC DNA]</scope>
    <source>
        <strain evidence="2 3">Ra1766G1</strain>
    </source>
</reference>
<evidence type="ECO:0000313" key="3">
    <source>
        <dbReference type="Proteomes" id="UP000677305"/>
    </source>
</evidence>
<dbReference type="EMBL" id="CP058561">
    <property type="protein sequence ID" value="QUH28496.1"/>
    <property type="molecule type" value="Genomic_DNA"/>
</dbReference>
<dbReference type="RefSeq" id="WP_212692715.1">
    <property type="nucleotide sequence ID" value="NZ_CP058561.1"/>
</dbReference>
<dbReference type="AlphaFoldDB" id="A0A8J8SBM1"/>
<proteinExistence type="predicted"/>
<evidence type="ECO:0000259" key="1">
    <source>
        <dbReference type="PROSITE" id="PS01124"/>
    </source>
</evidence>
<dbReference type="Proteomes" id="UP000677305">
    <property type="component" value="Chromosome"/>
</dbReference>
<keyword evidence="3" id="KW-1185">Reference proteome</keyword>
<accession>A0A8J8SBM1</accession>
<dbReference type="GO" id="GO:0043565">
    <property type="term" value="F:sequence-specific DNA binding"/>
    <property type="evidence" value="ECO:0007669"/>
    <property type="project" value="InterPro"/>
</dbReference>
<dbReference type="KEGG" id="vgu:HYG85_05965"/>
<protein>
    <recommendedName>
        <fullName evidence="1">HTH araC/xylS-type domain-containing protein</fullName>
    </recommendedName>
</protein>
<dbReference type="GO" id="GO:0003700">
    <property type="term" value="F:DNA-binding transcription factor activity"/>
    <property type="evidence" value="ECO:0007669"/>
    <property type="project" value="InterPro"/>
</dbReference>
<dbReference type="PROSITE" id="PS51257">
    <property type="entry name" value="PROKAR_LIPOPROTEIN"/>
    <property type="match status" value="1"/>
</dbReference>
<feature type="domain" description="HTH araC/xylS-type" evidence="1">
    <location>
        <begin position="112"/>
        <end position="154"/>
    </location>
</feature>
<dbReference type="PROSITE" id="PS01124">
    <property type="entry name" value="HTH_ARAC_FAMILY_2"/>
    <property type="match status" value="1"/>
</dbReference>
<name>A0A8J8SBM1_9FIRM</name>
<sequence length="201" mass="22731">MINKLKVSSILLILTLVIIGCSKIAGIEKGTVKVTRSDLFEGESKKLKPHMGLISGCVKVKYKGDKKFISCKYEIWENGEITETSGLFSKSIDGEFEGEVSISLKELINNDLEISEEMIMTTAIGNESGYSSNRRYIKRFDKEYGYSPYDLTEEIIETDEAEIDVWGLMTEDDNIYSPKSSIQATAKEMDWAIVLKIYFED</sequence>
<gene>
    <name evidence="2" type="ORF">HYG85_05965</name>
</gene>
<evidence type="ECO:0000313" key="2">
    <source>
        <dbReference type="EMBL" id="QUH28496.1"/>
    </source>
</evidence>
<dbReference type="InterPro" id="IPR018060">
    <property type="entry name" value="HTH_AraC"/>
</dbReference>
<organism evidence="2 3">
    <name type="scientific">Vallitalea guaymasensis</name>
    <dbReference type="NCBI Taxonomy" id="1185412"/>
    <lineage>
        <taxon>Bacteria</taxon>
        <taxon>Bacillati</taxon>
        <taxon>Bacillota</taxon>
        <taxon>Clostridia</taxon>
        <taxon>Lachnospirales</taxon>
        <taxon>Vallitaleaceae</taxon>
        <taxon>Vallitalea</taxon>
    </lineage>
</organism>